<dbReference type="PANTHER" id="PTHR35271:SF1">
    <property type="entry name" value="ABC TRANSPORTER, SUBSTRATE-BINDING LIPOPROTEIN"/>
    <property type="match status" value="1"/>
</dbReference>
<dbReference type="InterPro" id="IPR007487">
    <property type="entry name" value="ABC_transpt-TYRBP-like"/>
</dbReference>
<evidence type="ECO:0000313" key="1">
    <source>
        <dbReference type="EMBL" id="UUX32962.1"/>
    </source>
</evidence>
<dbReference type="SUPFAM" id="SSF53822">
    <property type="entry name" value="Periplasmic binding protein-like I"/>
    <property type="match status" value="1"/>
</dbReference>
<dbReference type="Pfam" id="PF04392">
    <property type="entry name" value="ABC_sub_bind"/>
    <property type="match status" value="1"/>
</dbReference>
<keyword evidence="2" id="KW-1185">Reference proteome</keyword>
<dbReference type="Proteomes" id="UP001315967">
    <property type="component" value="Chromosome"/>
</dbReference>
<dbReference type="InterPro" id="IPR028082">
    <property type="entry name" value="Peripla_BP_I"/>
</dbReference>
<dbReference type="Gene3D" id="3.40.50.2300">
    <property type="match status" value="2"/>
</dbReference>
<organism evidence="1 2">
    <name type="scientific">Fundicoccus culcitae</name>
    <dbReference type="NCBI Taxonomy" id="2969821"/>
    <lineage>
        <taxon>Bacteria</taxon>
        <taxon>Bacillati</taxon>
        <taxon>Bacillota</taxon>
        <taxon>Bacilli</taxon>
        <taxon>Lactobacillales</taxon>
        <taxon>Aerococcaceae</taxon>
        <taxon>Fundicoccus</taxon>
    </lineage>
</organism>
<name>A0ABY5P2L5_9LACT</name>
<gene>
    <name evidence="1" type="ORF">NRE15_08530</name>
</gene>
<proteinExistence type="predicted"/>
<sequence length="333" mass="35295">MNEIGRYWKKMSVALAVLPLLGASVVLSTGSVSAQEKEAINVGILQYVEHDSLDANREGFIAGLEEEGYIEGENLTINYLNAAADNANLQSMSENLLNSSDFVFGIATPVAQSLVNAAVDTPIYFSSVTDPVGAGLVDDLVDKEQNVTGTIDAAPIAEQVELLLQTKEDIQNVGILYNSGEPNSVSEAERAEAVLVEKGVEVSHHTVTSTNDISQVMAALATQVDAVFLVTDNTIASAMPLVGDLAKEAGLPLVGGSKDMILENGLATYGLDYFELGKQTARMLSRQIEEGVTASEIPVESAANLELVVNEDVAEALGIDPANLQLDIKDEEN</sequence>
<accession>A0ABY5P2L5</accession>
<dbReference type="CDD" id="cd06325">
    <property type="entry name" value="PBP1_ABC_unchar_transporter"/>
    <property type="match status" value="1"/>
</dbReference>
<dbReference type="PANTHER" id="PTHR35271">
    <property type="entry name" value="ABC TRANSPORTER, SUBSTRATE-BINDING LIPOPROTEIN-RELATED"/>
    <property type="match status" value="1"/>
</dbReference>
<dbReference type="RefSeq" id="WP_313792466.1">
    <property type="nucleotide sequence ID" value="NZ_CP102453.1"/>
</dbReference>
<reference evidence="1 2" key="1">
    <citation type="submission" date="2022-08" db="EMBL/GenBank/DDBJ databases">
        <title>Aerococcaceae sp. nov isolated from spoiled eye mask.</title>
        <authorList>
            <person name="Zhou G."/>
            <person name="Xie X.-B."/>
            <person name="Shi Q.-S."/>
            <person name="Wang Y.-S."/>
            <person name="Wen X."/>
            <person name="Peng H."/>
            <person name="Yang X.-J."/>
            <person name="Tao H.-B."/>
            <person name="Huang X.-M."/>
        </authorList>
    </citation>
    <scope>NUCLEOTIDE SEQUENCE [LARGE SCALE GENOMIC DNA]</scope>
    <source>
        <strain evidence="2">DM20194951</strain>
    </source>
</reference>
<protein>
    <submittedName>
        <fullName evidence="1">ABC transporter substrate-binding protein</fullName>
    </submittedName>
</protein>
<evidence type="ECO:0000313" key="2">
    <source>
        <dbReference type="Proteomes" id="UP001315967"/>
    </source>
</evidence>
<dbReference type="EMBL" id="CP102453">
    <property type="protein sequence ID" value="UUX32962.1"/>
    <property type="molecule type" value="Genomic_DNA"/>
</dbReference>